<dbReference type="GO" id="GO:0032791">
    <property type="term" value="F:lead ion binding"/>
    <property type="evidence" value="ECO:0007669"/>
    <property type="project" value="TreeGrafter"/>
</dbReference>
<gene>
    <name evidence="2" type="ORF">DI533_03655</name>
</gene>
<dbReference type="InterPro" id="IPR036390">
    <property type="entry name" value="WH_DNA-bd_sf"/>
</dbReference>
<dbReference type="CDD" id="cd00090">
    <property type="entry name" value="HTH_ARSR"/>
    <property type="match status" value="1"/>
</dbReference>
<dbReference type="GO" id="GO:0003700">
    <property type="term" value="F:DNA-binding transcription factor activity"/>
    <property type="evidence" value="ECO:0007669"/>
    <property type="project" value="InterPro"/>
</dbReference>
<reference evidence="2 3" key="1">
    <citation type="submission" date="2017-08" db="EMBL/GenBank/DDBJ databases">
        <title>Infants hospitalized years apart are colonized by the same room-sourced microbial strains.</title>
        <authorList>
            <person name="Brooks B."/>
            <person name="Olm M.R."/>
            <person name="Firek B.A."/>
            <person name="Baker R."/>
            <person name="Thomas B.C."/>
            <person name="Morowitz M.J."/>
            <person name="Banfield J.F."/>
        </authorList>
    </citation>
    <scope>NUCLEOTIDE SEQUENCE [LARGE SCALE GENOMIC DNA]</scope>
    <source>
        <strain evidence="2">S2_003_000_R2_11</strain>
    </source>
</reference>
<evidence type="ECO:0000313" key="2">
    <source>
        <dbReference type="EMBL" id="PZQ99756.1"/>
    </source>
</evidence>
<evidence type="ECO:0000313" key="3">
    <source>
        <dbReference type="Proteomes" id="UP000248975"/>
    </source>
</evidence>
<dbReference type="Gene3D" id="1.10.10.10">
    <property type="entry name" value="Winged helix-like DNA-binding domain superfamily/Winged helix DNA-binding domain"/>
    <property type="match status" value="1"/>
</dbReference>
<dbReference type="InterPro" id="IPR036388">
    <property type="entry name" value="WH-like_DNA-bd_sf"/>
</dbReference>
<dbReference type="GO" id="GO:0003677">
    <property type="term" value="F:DNA binding"/>
    <property type="evidence" value="ECO:0007669"/>
    <property type="project" value="TreeGrafter"/>
</dbReference>
<dbReference type="SMART" id="SM00418">
    <property type="entry name" value="HTH_ARSR"/>
    <property type="match status" value="1"/>
</dbReference>
<dbReference type="GO" id="GO:0010288">
    <property type="term" value="P:response to lead ion"/>
    <property type="evidence" value="ECO:0007669"/>
    <property type="project" value="TreeGrafter"/>
</dbReference>
<dbReference type="NCBIfam" id="NF033788">
    <property type="entry name" value="HTH_metalloreg"/>
    <property type="match status" value="1"/>
</dbReference>
<dbReference type="Pfam" id="PF12840">
    <property type="entry name" value="HTH_20"/>
    <property type="match status" value="1"/>
</dbReference>
<protein>
    <submittedName>
        <fullName evidence="2">Transcriptional regulator</fullName>
    </submittedName>
</protein>
<sequence>MKEGPDISRLAALIGDPARANILTALMAGKALTATELAAEAGVTAQTASTHLARLAEGGLVTPTKQGRHKYFTLADPSVATALEQLAGLAARVGHLRHQPGPRDAGLRAARVCYYHLAGEAGIRLHSSMVHRGFLKVAPDGLTLTPPGRNFLTGIGLNLTPLNNARPPLCRTCLDWSERRDHLGGRLGRALLDQMQTQGWLRRTPGSRAIAFTPKGTRAFAEAFPLAAVA</sequence>
<dbReference type="InterPro" id="IPR011991">
    <property type="entry name" value="ArsR-like_HTH"/>
</dbReference>
<feature type="domain" description="HTH arsR-type" evidence="1">
    <location>
        <begin position="1"/>
        <end position="94"/>
    </location>
</feature>
<name>A0A2W5SCX7_CERSP</name>
<dbReference type="PANTHER" id="PTHR39168">
    <property type="entry name" value="TRANSCRIPTIONAL REGULATOR-RELATED"/>
    <property type="match status" value="1"/>
</dbReference>
<accession>A0A2W5SCX7</accession>
<dbReference type="GO" id="GO:0046686">
    <property type="term" value="P:response to cadmium ion"/>
    <property type="evidence" value="ECO:0007669"/>
    <property type="project" value="TreeGrafter"/>
</dbReference>
<dbReference type="PROSITE" id="PS50987">
    <property type="entry name" value="HTH_ARSR_2"/>
    <property type="match status" value="1"/>
</dbReference>
<dbReference type="PRINTS" id="PR00778">
    <property type="entry name" value="HTHARSR"/>
</dbReference>
<evidence type="ECO:0000259" key="1">
    <source>
        <dbReference type="PROSITE" id="PS50987"/>
    </source>
</evidence>
<proteinExistence type="predicted"/>
<comment type="caution">
    <text evidence="2">The sequence shown here is derived from an EMBL/GenBank/DDBJ whole genome shotgun (WGS) entry which is preliminary data.</text>
</comment>
<dbReference type="SUPFAM" id="SSF46785">
    <property type="entry name" value="Winged helix' DNA-binding domain"/>
    <property type="match status" value="1"/>
</dbReference>
<dbReference type="InterPro" id="IPR001845">
    <property type="entry name" value="HTH_ArsR_DNA-bd_dom"/>
</dbReference>
<dbReference type="EMBL" id="QFQS01000001">
    <property type="protein sequence ID" value="PZQ99756.1"/>
    <property type="molecule type" value="Genomic_DNA"/>
</dbReference>
<dbReference type="PANTHER" id="PTHR39168:SF1">
    <property type="entry name" value="TRANSCRIPTIONAL REGULATORY PROTEIN"/>
    <property type="match status" value="1"/>
</dbReference>
<organism evidence="2 3">
    <name type="scientific">Cereibacter sphaeroides</name>
    <name type="common">Rhodobacter sphaeroides</name>
    <dbReference type="NCBI Taxonomy" id="1063"/>
    <lineage>
        <taxon>Bacteria</taxon>
        <taxon>Pseudomonadati</taxon>
        <taxon>Pseudomonadota</taxon>
        <taxon>Alphaproteobacteria</taxon>
        <taxon>Rhodobacterales</taxon>
        <taxon>Paracoccaceae</taxon>
        <taxon>Cereibacter</taxon>
    </lineage>
</organism>
<dbReference type="GO" id="GO:0097063">
    <property type="term" value="F:cadmium ion sensor activity"/>
    <property type="evidence" value="ECO:0007669"/>
    <property type="project" value="TreeGrafter"/>
</dbReference>
<dbReference type="AlphaFoldDB" id="A0A2W5SCX7"/>
<dbReference type="Proteomes" id="UP000248975">
    <property type="component" value="Unassembled WGS sequence"/>
</dbReference>
<dbReference type="InterPro" id="IPR052543">
    <property type="entry name" value="HTH_Metal-responsive_Reg"/>
</dbReference>